<keyword evidence="2" id="KW-0732">Signal</keyword>
<evidence type="ECO:0000256" key="1">
    <source>
        <dbReference type="SAM" id="MobiDB-lite"/>
    </source>
</evidence>
<feature type="compositionally biased region" description="Polar residues" evidence="1">
    <location>
        <begin position="24"/>
        <end position="41"/>
    </location>
</feature>
<evidence type="ECO:0000313" key="4">
    <source>
        <dbReference type="Proteomes" id="UP000584642"/>
    </source>
</evidence>
<feature type="signal peptide" evidence="2">
    <location>
        <begin position="1"/>
        <end position="26"/>
    </location>
</feature>
<feature type="compositionally biased region" description="Basic and acidic residues" evidence="1">
    <location>
        <begin position="54"/>
        <end position="66"/>
    </location>
</feature>
<feature type="chain" id="PRO_5045461525" description="Translation initiation factor IF-2" evidence="2">
    <location>
        <begin position="27"/>
        <end position="122"/>
    </location>
</feature>
<keyword evidence="4" id="KW-1185">Reference proteome</keyword>
<dbReference type="Proteomes" id="UP000584642">
    <property type="component" value="Unassembled WGS sequence"/>
</dbReference>
<evidence type="ECO:0008006" key="5">
    <source>
        <dbReference type="Google" id="ProtNLM"/>
    </source>
</evidence>
<sequence>MTTHAKSIAAMTAGLFLLAAVPSASAQSQGQRPANPAQSNPAPVERGTPGQLGDTDRDYDPGEKGVGEQYGTSRPDDNLTSPADPTRRPTTSPPDAAGRSDGGMGTGATNAKPREQLQGSGQ</sequence>
<dbReference type="RefSeq" id="WP_180282408.1">
    <property type="nucleotide sequence ID" value="NZ_JABFDB010000008.1"/>
</dbReference>
<name>A0ABX2TBX3_9PROT</name>
<gene>
    <name evidence="3" type="ORF">HND93_13055</name>
</gene>
<organism evidence="3 4">
    <name type="scientific">Azospirillum oleiclasticum</name>
    <dbReference type="NCBI Taxonomy" id="2735135"/>
    <lineage>
        <taxon>Bacteria</taxon>
        <taxon>Pseudomonadati</taxon>
        <taxon>Pseudomonadota</taxon>
        <taxon>Alphaproteobacteria</taxon>
        <taxon>Rhodospirillales</taxon>
        <taxon>Azospirillaceae</taxon>
        <taxon>Azospirillum</taxon>
    </lineage>
</organism>
<reference evidence="3 4" key="1">
    <citation type="submission" date="2020-05" db="EMBL/GenBank/DDBJ databases">
        <title>Azospirillum oleiclasticum sp. nov, a nitrogen-fixing and heavy crude oil-emulsifying bacterium isolated from the crude oil of Yumen Oilfield.</title>
        <authorList>
            <person name="Wu D."/>
            <person name="Cai M."/>
            <person name="Zhang X."/>
        </authorList>
    </citation>
    <scope>NUCLEOTIDE SEQUENCE [LARGE SCALE GENOMIC DNA]</scope>
    <source>
        <strain evidence="3 4">ROY-1-1-2</strain>
    </source>
</reference>
<accession>A0ABX2TBX3</accession>
<proteinExistence type="predicted"/>
<evidence type="ECO:0000313" key="3">
    <source>
        <dbReference type="EMBL" id="NYZ20643.1"/>
    </source>
</evidence>
<dbReference type="EMBL" id="JABFDB010000008">
    <property type="protein sequence ID" value="NYZ20643.1"/>
    <property type="molecule type" value="Genomic_DNA"/>
</dbReference>
<protein>
    <recommendedName>
        <fullName evidence="5">Translation initiation factor IF-2</fullName>
    </recommendedName>
</protein>
<comment type="caution">
    <text evidence="3">The sequence shown here is derived from an EMBL/GenBank/DDBJ whole genome shotgun (WGS) entry which is preliminary data.</text>
</comment>
<evidence type="ECO:0000256" key="2">
    <source>
        <dbReference type="SAM" id="SignalP"/>
    </source>
</evidence>
<feature type="region of interest" description="Disordered" evidence="1">
    <location>
        <begin position="23"/>
        <end position="122"/>
    </location>
</feature>
<feature type="compositionally biased region" description="Low complexity" evidence="1">
    <location>
        <begin position="80"/>
        <end position="96"/>
    </location>
</feature>